<sequence length="322" mass="36434">MTKAFPESLQVDLCAQINADIHGDLLNENEKEIIAYFLEAKINGYQVDAFKGEFDNGQRVDIVGLKGPQKFIVGSGVLSVRITRISENATSYHQLFTTDANVTVISDISDQENYGANHPFPKADSKKYILYQAAPSIDGNNGMELLFDGDCEHLSIWKGLVQSDSTELYGGTANTICGETYARDVLPRFVFTQYLTVQTRRPNNCTIYWLPKQYVADNELIAMYPATTGVLTSPEFNGPLDQDYLLVYNFQRENGVKMIYFTLFTPIVGDSELIFYEYDSSKTTKFTENDQRCHFESNESSVQIIYKWYCKELPCESGIVVK</sequence>
<accession>A0AAF3EQQ7</accession>
<protein>
    <submittedName>
        <fullName evidence="2">Uncharacterized protein</fullName>
    </submittedName>
</protein>
<dbReference type="WBParaSite" id="MBELARI_LOCUS16428">
    <property type="protein sequence ID" value="MBELARI_LOCUS16428"/>
    <property type="gene ID" value="MBELARI_LOCUS16428"/>
</dbReference>
<dbReference type="AlphaFoldDB" id="A0AAF3EQQ7"/>
<evidence type="ECO:0000313" key="1">
    <source>
        <dbReference type="Proteomes" id="UP000887575"/>
    </source>
</evidence>
<proteinExistence type="predicted"/>
<name>A0AAF3EQQ7_9BILA</name>
<evidence type="ECO:0000313" key="2">
    <source>
        <dbReference type="WBParaSite" id="MBELARI_LOCUS16428"/>
    </source>
</evidence>
<organism evidence="1 2">
    <name type="scientific">Mesorhabditis belari</name>
    <dbReference type="NCBI Taxonomy" id="2138241"/>
    <lineage>
        <taxon>Eukaryota</taxon>
        <taxon>Metazoa</taxon>
        <taxon>Ecdysozoa</taxon>
        <taxon>Nematoda</taxon>
        <taxon>Chromadorea</taxon>
        <taxon>Rhabditida</taxon>
        <taxon>Rhabditina</taxon>
        <taxon>Rhabditomorpha</taxon>
        <taxon>Rhabditoidea</taxon>
        <taxon>Rhabditidae</taxon>
        <taxon>Mesorhabditinae</taxon>
        <taxon>Mesorhabditis</taxon>
    </lineage>
</organism>
<keyword evidence="1" id="KW-1185">Reference proteome</keyword>
<dbReference type="Proteomes" id="UP000887575">
    <property type="component" value="Unassembled WGS sequence"/>
</dbReference>
<reference evidence="2" key="1">
    <citation type="submission" date="2024-02" db="UniProtKB">
        <authorList>
            <consortium name="WormBaseParasite"/>
        </authorList>
    </citation>
    <scope>IDENTIFICATION</scope>
</reference>